<dbReference type="GO" id="GO:0006508">
    <property type="term" value="P:proteolysis"/>
    <property type="evidence" value="ECO:0007669"/>
    <property type="project" value="UniProtKB-KW"/>
</dbReference>
<dbReference type="InterPro" id="IPR044838">
    <property type="entry name" value="EGY1-like"/>
</dbReference>
<evidence type="ECO:0000256" key="10">
    <source>
        <dbReference type="ARBA" id="ARBA00022989"/>
    </source>
</evidence>
<accession>C1N0N7</accession>
<reference evidence="16 17" key="1">
    <citation type="journal article" date="2009" name="Science">
        <title>Green evolution and dynamic adaptations revealed by genomes of the marine picoeukaryotes Micromonas.</title>
        <authorList>
            <person name="Worden A.Z."/>
            <person name="Lee J.H."/>
            <person name="Mock T."/>
            <person name="Rouze P."/>
            <person name="Simmons M.P."/>
            <person name="Aerts A.L."/>
            <person name="Allen A.E."/>
            <person name="Cuvelier M.L."/>
            <person name="Derelle E."/>
            <person name="Everett M.V."/>
            <person name="Foulon E."/>
            <person name="Grimwood J."/>
            <person name="Gundlach H."/>
            <person name="Henrissat B."/>
            <person name="Napoli C."/>
            <person name="McDonald S.M."/>
            <person name="Parker M.S."/>
            <person name="Rombauts S."/>
            <person name="Salamov A."/>
            <person name="Von Dassow P."/>
            <person name="Badger J.H."/>
            <person name="Coutinho P.M."/>
            <person name="Demir E."/>
            <person name="Dubchak I."/>
            <person name="Gentemann C."/>
            <person name="Eikrem W."/>
            <person name="Gready J.E."/>
            <person name="John U."/>
            <person name="Lanier W."/>
            <person name="Lindquist E.A."/>
            <person name="Lucas S."/>
            <person name="Mayer K.F."/>
            <person name="Moreau H."/>
            <person name="Not F."/>
            <person name="Otillar R."/>
            <person name="Panaud O."/>
            <person name="Pangilinan J."/>
            <person name="Paulsen I."/>
            <person name="Piegu B."/>
            <person name="Poliakov A."/>
            <person name="Robbens S."/>
            <person name="Schmutz J."/>
            <person name="Toulza E."/>
            <person name="Wyss T."/>
            <person name="Zelensky A."/>
            <person name="Zhou K."/>
            <person name="Armbrust E.V."/>
            <person name="Bhattacharya D."/>
            <person name="Goodenough U.W."/>
            <person name="Van de Peer Y."/>
            <person name="Grigoriev I.V."/>
        </authorList>
    </citation>
    <scope>NUCLEOTIDE SEQUENCE [LARGE SCALE GENOMIC DNA]</scope>
    <source>
        <strain evidence="16 17">CCMP1545</strain>
    </source>
</reference>
<keyword evidence="11" id="KW-0482">Metalloprotease</keyword>
<dbReference type="GO" id="GO:0016020">
    <property type="term" value="C:membrane"/>
    <property type="evidence" value="ECO:0007669"/>
    <property type="project" value="UniProtKB-SubCell"/>
</dbReference>
<feature type="compositionally biased region" description="Low complexity" evidence="13">
    <location>
        <begin position="90"/>
        <end position="101"/>
    </location>
</feature>
<keyword evidence="10 14" id="KW-1133">Transmembrane helix</keyword>
<evidence type="ECO:0000256" key="8">
    <source>
        <dbReference type="ARBA" id="ARBA00022801"/>
    </source>
</evidence>
<feature type="transmembrane region" description="Helical" evidence="14">
    <location>
        <begin position="256"/>
        <end position="278"/>
    </location>
</feature>
<sequence length="445" mass="46419">MSKEDVKRLKDEVFGYNTFYVTGTSELGEELGVSEGVLVKGNLRADRAEVWKTVQENVERVYEGKYTVFMLEEPPADFFGDDDDGGSGAGASMSGSYDASDPTNTRGPRISFLIVPASKAGPNPRTSAFQYVVAIALFGLTAGSALQLGLVAEVSRLPQATMDWLAAGSQGIDTSLAPGELPPGLDGFDSAAYIAGAVPIAGGIYASAAAHEIGHWIAAATKKIKLSIPYPIPNGQLGTFGSITQIKSLPENRTDLYDVSVAGPIGGFTVASALFFYGLALSAGGGDPNELLPIPNELFQGSLMLGAISEAILGGTADQVKGVAVHPLFIAGWCGLVTQALNCLPVGQIDGGRITQTAFGRRALGATSLGVYLGLSLGVIGSSISLPWALFILICQRTPEFAPKDDVTEVSPERQNFALLLIFVSLMILLPGADFSGLASDPLLP</sequence>
<evidence type="ECO:0000256" key="14">
    <source>
        <dbReference type="SAM" id="Phobius"/>
    </source>
</evidence>
<evidence type="ECO:0000313" key="16">
    <source>
        <dbReference type="EMBL" id="EEH54049.1"/>
    </source>
</evidence>
<keyword evidence="5" id="KW-0934">Plastid</keyword>
<evidence type="ECO:0000259" key="15">
    <source>
        <dbReference type="Pfam" id="PF02163"/>
    </source>
</evidence>
<comment type="subcellular location">
    <subcellularLocation>
        <location evidence="1">Membrane</location>
        <topology evidence="1">Multi-pass membrane protein</topology>
    </subcellularLocation>
    <subcellularLocation>
        <location evidence="2">Plastid</location>
        <location evidence="2">Chloroplast</location>
    </subcellularLocation>
</comment>
<feature type="transmembrane region" description="Helical" evidence="14">
    <location>
        <begin position="369"/>
        <end position="395"/>
    </location>
</feature>
<keyword evidence="6" id="KW-0645">Protease</keyword>
<evidence type="ECO:0000256" key="3">
    <source>
        <dbReference type="ARBA" id="ARBA00007931"/>
    </source>
</evidence>
<dbReference type="InterPro" id="IPR008915">
    <property type="entry name" value="Peptidase_M50"/>
</dbReference>
<evidence type="ECO:0000256" key="2">
    <source>
        <dbReference type="ARBA" id="ARBA00004229"/>
    </source>
</evidence>
<evidence type="ECO:0000256" key="11">
    <source>
        <dbReference type="ARBA" id="ARBA00023049"/>
    </source>
</evidence>
<dbReference type="GeneID" id="9686859"/>
<evidence type="ECO:0000313" key="17">
    <source>
        <dbReference type="Proteomes" id="UP000001876"/>
    </source>
</evidence>
<feature type="transmembrane region" description="Helical" evidence="14">
    <location>
        <begin position="416"/>
        <end position="439"/>
    </location>
</feature>
<dbReference type="OMA" id="NAIDPPD"/>
<dbReference type="Pfam" id="PF02163">
    <property type="entry name" value="Peptidase_M50"/>
    <property type="match status" value="1"/>
</dbReference>
<comment type="similarity">
    <text evidence="3">Belongs to the peptidase M50B family.</text>
</comment>
<name>C1N0N7_MICPC</name>
<proteinExistence type="inferred from homology"/>
<dbReference type="GO" id="GO:0009507">
    <property type="term" value="C:chloroplast"/>
    <property type="evidence" value="ECO:0007669"/>
    <property type="project" value="UniProtKB-SubCell"/>
</dbReference>
<dbReference type="RefSeq" id="XP_003061419.1">
    <property type="nucleotide sequence ID" value="XM_003061373.1"/>
</dbReference>
<organism evidence="17">
    <name type="scientific">Micromonas pusilla (strain CCMP1545)</name>
    <name type="common">Picoplanktonic green alga</name>
    <dbReference type="NCBI Taxonomy" id="564608"/>
    <lineage>
        <taxon>Eukaryota</taxon>
        <taxon>Viridiplantae</taxon>
        <taxon>Chlorophyta</taxon>
        <taxon>Mamiellophyceae</taxon>
        <taxon>Mamiellales</taxon>
        <taxon>Mamiellaceae</taxon>
        <taxon>Micromonas</taxon>
    </lineage>
</organism>
<evidence type="ECO:0000256" key="4">
    <source>
        <dbReference type="ARBA" id="ARBA00022528"/>
    </source>
</evidence>
<dbReference type="PANTHER" id="PTHR31412">
    <property type="entry name" value="ZINC METALLOPROTEASE EGY1"/>
    <property type="match status" value="1"/>
</dbReference>
<keyword evidence="9" id="KW-0809">Transit peptide</keyword>
<dbReference type="KEGG" id="mpp:MICPUCDRAFT_35248"/>
<dbReference type="GO" id="GO:0008237">
    <property type="term" value="F:metallopeptidase activity"/>
    <property type="evidence" value="ECO:0007669"/>
    <property type="project" value="UniProtKB-KW"/>
</dbReference>
<dbReference type="AlphaFoldDB" id="C1N0N7"/>
<evidence type="ECO:0000256" key="7">
    <source>
        <dbReference type="ARBA" id="ARBA00022692"/>
    </source>
</evidence>
<evidence type="ECO:0000256" key="13">
    <source>
        <dbReference type="SAM" id="MobiDB-lite"/>
    </source>
</evidence>
<protein>
    <submittedName>
        <fullName evidence="16">Predicted protein</fullName>
    </submittedName>
</protein>
<evidence type="ECO:0000256" key="5">
    <source>
        <dbReference type="ARBA" id="ARBA00022640"/>
    </source>
</evidence>
<dbReference type="PANTHER" id="PTHR31412:SF0">
    <property type="entry name" value="ZINC METALLOPROTEASE EGY1, CHLOROPLASTIC-RELATED"/>
    <property type="match status" value="1"/>
</dbReference>
<dbReference type="OrthoDB" id="195057at2759"/>
<dbReference type="EMBL" id="GG663744">
    <property type="protein sequence ID" value="EEH54049.1"/>
    <property type="molecule type" value="Genomic_DNA"/>
</dbReference>
<evidence type="ECO:0000256" key="12">
    <source>
        <dbReference type="ARBA" id="ARBA00023136"/>
    </source>
</evidence>
<feature type="region of interest" description="Disordered" evidence="13">
    <location>
        <begin position="80"/>
        <end position="104"/>
    </location>
</feature>
<dbReference type="STRING" id="564608.C1N0N7"/>
<keyword evidence="7 14" id="KW-0812">Transmembrane</keyword>
<dbReference type="eggNOG" id="ENOG502QUAP">
    <property type="taxonomic scope" value="Eukaryota"/>
</dbReference>
<evidence type="ECO:0000256" key="9">
    <source>
        <dbReference type="ARBA" id="ARBA00022946"/>
    </source>
</evidence>
<dbReference type="CDD" id="cd06160">
    <property type="entry name" value="S2P-M50_like_2"/>
    <property type="match status" value="1"/>
</dbReference>
<keyword evidence="17" id="KW-1185">Reference proteome</keyword>
<keyword evidence="12 14" id="KW-0472">Membrane</keyword>
<evidence type="ECO:0000256" key="1">
    <source>
        <dbReference type="ARBA" id="ARBA00004141"/>
    </source>
</evidence>
<gene>
    <name evidence="16" type="ORF">MICPUCDRAFT_35248</name>
</gene>
<feature type="transmembrane region" description="Helical" evidence="14">
    <location>
        <begin position="128"/>
        <end position="152"/>
    </location>
</feature>
<keyword evidence="8" id="KW-0378">Hydrolase</keyword>
<keyword evidence="4" id="KW-0150">Chloroplast</keyword>
<feature type="domain" description="Peptidase M50" evidence="15">
    <location>
        <begin position="203"/>
        <end position="361"/>
    </location>
</feature>
<dbReference type="Proteomes" id="UP000001876">
    <property type="component" value="Unassembled WGS sequence"/>
</dbReference>
<evidence type="ECO:0000256" key="6">
    <source>
        <dbReference type="ARBA" id="ARBA00022670"/>
    </source>
</evidence>